<dbReference type="EMBL" id="NKXS01007072">
    <property type="protein sequence ID" value="PIN00245.1"/>
    <property type="molecule type" value="Genomic_DNA"/>
</dbReference>
<keyword evidence="2" id="KW-1133">Transmembrane helix</keyword>
<organism evidence="3 4">
    <name type="scientific">Handroanthus impetiginosus</name>
    <dbReference type="NCBI Taxonomy" id="429701"/>
    <lineage>
        <taxon>Eukaryota</taxon>
        <taxon>Viridiplantae</taxon>
        <taxon>Streptophyta</taxon>
        <taxon>Embryophyta</taxon>
        <taxon>Tracheophyta</taxon>
        <taxon>Spermatophyta</taxon>
        <taxon>Magnoliopsida</taxon>
        <taxon>eudicotyledons</taxon>
        <taxon>Gunneridae</taxon>
        <taxon>Pentapetalae</taxon>
        <taxon>asterids</taxon>
        <taxon>lamiids</taxon>
        <taxon>Lamiales</taxon>
        <taxon>Bignoniaceae</taxon>
        <taxon>Crescentiina</taxon>
        <taxon>Tabebuia alliance</taxon>
        <taxon>Handroanthus</taxon>
    </lineage>
</organism>
<dbReference type="AlphaFoldDB" id="A0A2G9G528"/>
<comment type="caution">
    <text evidence="3">The sequence shown here is derived from an EMBL/GenBank/DDBJ whole genome shotgun (WGS) entry which is preliminary data.</text>
</comment>
<name>A0A2G9G528_9LAMI</name>
<evidence type="ECO:0000313" key="4">
    <source>
        <dbReference type="Proteomes" id="UP000231279"/>
    </source>
</evidence>
<dbReference type="Proteomes" id="UP000231279">
    <property type="component" value="Unassembled WGS sequence"/>
</dbReference>
<evidence type="ECO:0000256" key="1">
    <source>
        <dbReference type="SAM" id="MobiDB-lite"/>
    </source>
</evidence>
<feature type="transmembrane region" description="Helical" evidence="2">
    <location>
        <begin position="26"/>
        <end position="46"/>
    </location>
</feature>
<keyword evidence="2" id="KW-0472">Membrane</keyword>
<keyword evidence="4" id="KW-1185">Reference proteome</keyword>
<proteinExistence type="predicted"/>
<evidence type="ECO:0000256" key="2">
    <source>
        <dbReference type="SAM" id="Phobius"/>
    </source>
</evidence>
<reference evidence="4" key="1">
    <citation type="journal article" date="2018" name="Gigascience">
        <title>Genome assembly of the Pink Ipe (Handroanthus impetiginosus, Bignoniaceae), a highly valued, ecologically keystone Neotropical timber forest tree.</title>
        <authorList>
            <person name="Silva-Junior O.B."/>
            <person name="Grattapaglia D."/>
            <person name="Novaes E."/>
            <person name="Collevatti R.G."/>
        </authorList>
    </citation>
    <scope>NUCLEOTIDE SEQUENCE [LARGE SCALE GENOMIC DNA]</scope>
    <source>
        <strain evidence="4">cv. UFG-1</strain>
    </source>
</reference>
<gene>
    <name evidence="3" type="ORF">CDL12_27253</name>
</gene>
<keyword evidence="2" id="KW-0812">Transmembrane</keyword>
<sequence length="59" mass="6511">MAGNEDAQKTQGQGPRGSPLRRNFPYNPYVMAAAGLAVVGGIWYMYNKRSPEDRPRQAA</sequence>
<accession>A0A2G9G528</accession>
<protein>
    <submittedName>
        <fullName evidence="3">Uncharacterized protein</fullName>
    </submittedName>
</protein>
<feature type="region of interest" description="Disordered" evidence="1">
    <location>
        <begin position="1"/>
        <end position="23"/>
    </location>
</feature>
<evidence type="ECO:0000313" key="3">
    <source>
        <dbReference type="EMBL" id="PIN00245.1"/>
    </source>
</evidence>